<evidence type="ECO:0000256" key="1">
    <source>
        <dbReference type="SAM" id="MobiDB-lite"/>
    </source>
</evidence>
<evidence type="ECO:0000256" key="2">
    <source>
        <dbReference type="SAM" id="Phobius"/>
    </source>
</evidence>
<feature type="transmembrane region" description="Helical" evidence="2">
    <location>
        <begin position="386"/>
        <end position="406"/>
    </location>
</feature>
<dbReference type="Gene3D" id="1.20.58.340">
    <property type="entry name" value="Magnesium transport protein CorA, transmembrane region"/>
    <property type="match status" value="1"/>
</dbReference>
<evidence type="ECO:0000313" key="3">
    <source>
        <dbReference type="EMBL" id="KAK4460342.1"/>
    </source>
</evidence>
<comment type="caution">
    <text evidence="3">The sequence shown here is derived from an EMBL/GenBank/DDBJ whole genome shotgun (WGS) entry which is preliminary data.</text>
</comment>
<name>A0AAV9HLT7_9PEZI</name>
<protein>
    <submittedName>
        <fullName evidence="3">Uncharacterized protein</fullName>
    </submittedName>
</protein>
<sequence>MDYPRHGRPWGSAAQPHTPPPPPAPEQQQQSSFTSETPAIKLECYLTHGIPTVDTYTTTTGTIPSTKIPSFLSPYWSPPDQNPPEASLRLVCVEQEWGVDHRFFQHPINPAVHKALGLPEDYGFLAWKGAGGCGRYTVATAVPGSSSALPAVVYFFHRTSASSTVSLVLRYNPKIKQTLGYLLHTRRMTNYLKEILEGIQLGFREWQHALVVPIVGVDLTCRILTEKMNSAHKDLMAVELKTGYSAWVSGPRDKAGADTTNQGGEGVSLEGLARQLGQLNGDFGFLDVAIATTALRVDFILRELEREQREGGPLLGNENVSERVGLLKSRLENLPFHCAIKDRLASQQTVLFNLISQQDSSVNIGLAADSKELAAASKRDSSSMKIIAILTTLFLPGTFISTLFAMPLFDWESSSLSDVANGGHFWFYWAITIPLTMLVMGFFGLYAWYQEREKKRSVQRAREGTTGDFKVKEV</sequence>
<keyword evidence="4" id="KW-1185">Reference proteome</keyword>
<reference evidence="3" key="2">
    <citation type="submission" date="2023-06" db="EMBL/GenBank/DDBJ databases">
        <authorList>
            <consortium name="Lawrence Berkeley National Laboratory"/>
            <person name="Mondo S.J."/>
            <person name="Hensen N."/>
            <person name="Bonometti L."/>
            <person name="Westerberg I."/>
            <person name="Brannstrom I.O."/>
            <person name="Guillou S."/>
            <person name="Cros-Aarteil S."/>
            <person name="Calhoun S."/>
            <person name="Haridas S."/>
            <person name="Kuo A."/>
            <person name="Pangilinan J."/>
            <person name="Riley R."/>
            <person name="Labutti K."/>
            <person name="Andreopoulos B."/>
            <person name="Lipzen A."/>
            <person name="Chen C."/>
            <person name="Yanf M."/>
            <person name="Daum C."/>
            <person name="Ng V."/>
            <person name="Clum A."/>
            <person name="Steindorff A."/>
            <person name="Ohm R."/>
            <person name="Martin F."/>
            <person name="Silar P."/>
            <person name="Natvig D."/>
            <person name="Lalanne C."/>
            <person name="Gautier V."/>
            <person name="Ament-Velasquez S.L."/>
            <person name="Kruys A."/>
            <person name="Hutchinson M.I."/>
            <person name="Powell A.J."/>
            <person name="Barry K."/>
            <person name="Miller A.N."/>
            <person name="Grigoriev I.V."/>
            <person name="Debuchy R."/>
            <person name="Gladieux P."/>
            <person name="Thoren M.H."/>
            <person name="Johannesson H."/>
        </authorList>
    </citation>
    <scope>NUCLEOTIDE SEQUENCE</scope>
    <source>
        <strain evidence="3">PSN324</strain>
    </source>
</reference>
<keyword evidence="2" id="KW-1133">Transmembrane helix</keyword>
<dbReference type="AlphaFoldDB" id="A0AAV9HLT7"/>
<gene>
    <name evidence="3" type="ORF">QBC42DRAFT_229727</name>
</gene>
<feature type="region of interest" description="Disordered" evidence="1">
    <location>
        <begin position="1"/>
        <end position="35"/>
    </location>
</feature>
<dbReference type="EMBL" id="MU865014">
    <property type="protein sequence ID" value="KAK4460342.1"/>
    <property type="molecule type" value="Genomic_DNA"/>
</dbReference>
<feature type="transmembrane region" description="Helical" evidence="2">
    <location>
        <begin position="426"/>
        <end position="449"/>
    </location>
</feature>
<evidence type="ECO:0000313" key="4">
    <source>
        <dbReference type="Proteomes" id="UP001321749"/>
    </source>
</evidence>
<keyword evidence="2" id="KW-0472">Membrane</keyword>
<accession>A0AAV9HLT7</accession>
<reference evidence="3" key="1">
    <citation type="journal article" date="2023" name="Mol. Phylogenet. Evol.">
        <title>Genome-scale phylogeny and comparative genomics of the fungal order Sordariales.</title>
        <authorList>
            <person name="Hensen N."/>
            <person name="Bonometti L."/>
            <person name="Westerberg I."/>
            <person name="Brannstrom I.O."/>
            <person name="Guillou S."/>
            <person name="Cros-Aarteil S."/>
            <person name="Calhoun S."/>
            <person name="Haridas S."/>
            <person name="Kuo A."/>
            <person name="Mondo S."/>
            <person name="Pangilinan J."/>
            <person name="Riley R."/>
            <person name="LaButti K."/>
            <person name="Andreopoulos B."/>
            <person name="Lipzen A."/>
            <person name="Chen C."/>
            <person name="Yan M."/>
            <person name="Daum C."/>
            <person name="Ng V."/>
            <person name="Clum A."/>
            <person name="Steindorff A."/>
            <person name="Ohm R.A."/>
            <person name="Martin F."/>
            <person name="Silar P."/>
            <person name="Natvig D.O."/>
            <person name="Lalanne C."/>
            <person name="Gautier V."/>
            <person name="Ament-Velasquez S.L."/>
            <person name="Kruys A."/>
            <person name="Hutchinson M.I."/>
            <person name="Powell A.J."/>
            <person name="Barry K."/>
            <person name="Miller A.N."/>
            <person name="Grigoriev I.V."/>
            <person name="Debuchy R."/>
            <person name="Gladieux P."/>
            <person name="Hiltunen Thoren M."/>
            <person name="Johannesson H."/>
        </authorList>
    </citation>
    <scope>NUCLEOTIDE SEQUENCE</scope>
    <source>
        <strain evidence="3">PSN324</strain>
    </source>
</reference>
<proteinExistence type="predicted"/>
<keyword evidence="2" id="KW-0812">Transmembrane</keyword>
<organism evidence="3 4">
    <name type="scientific">Cladorrhinum samala</name>
    <dbReference type="NCBI Taxonomy" id="585594"/>
    <lineage>
        <taxon>Eukaryota</taxon>
        <taxon>Fungi</taxon>
        <taxon>Dikarya</taxon>
        <taxon>Ascomycota</taxon>
        <taxon>Pezizomycotina</taxon>
        <taxon>Sordariomycetes</taxon>
        <taxon>Sordariomycetidae</taxon>
        <taxon>Sordariales</taxon>
        <taxon>Podosporaceae</taxon>
        <taxon>Cladorrhinum</taxon>
    </lineage>
</organism>
<dbReference type="Proteomes" id="UP001321749">
    <property type="component" value="Unassembled WGS sequence"/>
</dbReference>